<gene>
    <name evidence="1" type="primary">ypfF</name>
    <name evidence="1" type="ORF">bsdtb5_21600</name>
</gene>
<dbReference type="InterPro" id="IPR023214">
    <property type="entry name" value="HAD_sf"/>
</dbReference>
<dbReference type="InterPro" id="IPR041492">
    <property type="entry name" value="HAD_2"/>
</dbReference>
<dbReference type="KEGG" id="ahb:bsdtb5_21600"/>
<proteinExistence type="predicted"/>
<dbReference type="AlphaFoldDB" id="A0A7R7EKM6"/>
<dbReference type="Gene3D" id="1.10.150.240">
    <property type="entry name" value="Putative phosphatase, domain 2"/>
    <property type="match status" value="1"/>
</dbReference>
<name>A0A7R7EKM6_9FIRM</name>
<evidence type="ECO:0000313" key="2">
    <source>
        <dbReference type="Proteomes" id="UP000595897"/>
    </source>
</evidence>
<dbReference type="Proteomes" id="UP000595897">
    <property type="component" value="Chromosome"/>
</dbReference>
<dbReference type="SUPFAM" id="SSF56784">
    <property type="entry name" value="HAD-like"/>
    <property type="match status" value="1"/>
</dbReference>
<dbReference type="EMBL" id="AP024169">
    <property type="protein sequence ID" value="BCN30865.1"/>
    <property type="molecule type" value="Genomic_DNA"/>
</dbReference>
<dbReference type="InterPro" id="IPR052550">
    <property type="entry name" value="Pyrimidine_5'-ntase_YjjG"/>
</dbReference>
<dbReference type="InterPro" id="IPR006439">
    <property type="entry name" value="HAD-SF_hydro_IA"/>
</dbReference>
<dbReference type="Pfam" id="PF13419">
    <property type="entry name" value="HAD_2"/>
    <property type="match status" value="1"/>
</dbReference>
<dbReference type="SFLD" id="SFLDG01129">
    <property type="entry name" value="C1.5:_HAD__Beta-PGM__Phosphata"/>
    <property type="match status" value="1"/>
</dbReference>
<accession>A0A7R7EKM6</accession>
<evidence type="ECO:0000313" key="1">
    <source>
        <dbReference type="EMBL" id="BCN30865.1"/>
    </source>
</evidence>
<dbReference type="PRINTS" id="PR00413">
    <property type="entry name" value="HADHALOGNASE"/>
</dbReference>
<dbReference type="PANTHER" id="PTHR47478:SF1">
    <property type="entry name" value="PYRIMIDINE 5'-NUCLEOTIDASE YJJG"/>
    <property type="match status" value="1"/>
</dbReference>
<dbReference type="InterPro" id="IPR036412">
    <property type="entry name" value="HAD-like_sf"/>
</dbReference>
<dbReference type="SFLD" id="SFLDS00003">
    <property type="entry name" value="Haloacid_Dehalogenase"/>
    <property type="match status" value="1"/>
</dbReference>
<reference evidence="1 2" key="1">
    <citation type="submission" date="2020-11" db="EMBL/GenBank/DDBJ databases">
        <title>Draft genome sequencing of a Lachnospiraceae strain isolated from anoxic soil subjected to BSD treatment.</title>
        <authorList>
            <person name="Uek A."/>
            <person name="Tonouchi A."/>
        </authorList>
    </citation>
    <scope>NUCLEOTIDE SEQUENCE [LARGE SCALE GENOMIC DNA]</scope>
    <source>
        <strain evidence="1 2">TB5</strain>
    </source>
</reference>
<dbReference type="Gene3D" id="3.40.50.1000">
    <property type="entry name" value="HAD superfamily/HAD-like"/>
    <property type="match status" value="1"/>
</dbReference>
<keyword evidence="2" id="KW-1185">Reference proteome</keyword>
<dbReference type="RefSeq" id="WP_271712023.1">
    <property type="nucleotide sequence ID" value="NZ_AP024169.1"/>
</dbReference>
<dbReference type="InterPro" id="IPR023198">
    <property type="entry name" value="PGP-like_dom2"/>
</dbReference>
<protein>
    <submittedName>
        <fullName evidence="1">Noncanonical pyrimidine nucleotidase, YjjG family protein</fullName>
    </submittedName>
</protein>
<organism evidence="1 2">
    <name type="scientific">Anaeromicropila herbilytica</name>
    <dbReference type="NCBI Taxonomy" id="2785025"/>
    <lineage>
        <taxon>Bacteria</taxon>
        <taxon>Bacillati</taxon>
        <taxon>Bacillota</taxon>
        <taxon>Clostridia</taxon>
        <taxon>Lachnospirales</taxon>
        <taxon>Lachnospiraceae</taxon>
        <taxon>Anaeromicropila</taxon>
    </lineage>
</organism>
<dbReference type="PANTHER" id="PTHR47478">
    <property type="match status" value="1"/>
</dbReference>
<sequence length="233" mass="27650">MQNIILFDLYDTVLKDKSFEFERGLKYLHTHFQQKCTYEEFNQYSITLLPLYEERKITNNEIAFIRDTFPMYCKEFEVNPQVDLEKLDYQIMNEMQEEYLEDETRISLEKLYAQGVKMYILSNSIFLSSSNKRLLNDFGIEKYFIDLYSSADFGKRKPDSSFFEYAISKILQENELCSKNDIFYVGNDYQTDVIGSKNVGLKTIWYNEKKQVDSNNLNVCSIAEFSDILKVIK</sequence>